<name>A0A1M7YUR4_9VIBR</name>
<accession>A0A1M7YUR4</accession>
<keyword evidence="4" id="KW-1185">Reference proteome</keyword>
<protein>
    <submittedName>
        <fullName evidence="3">(R)-stereoselective amidase</fullName>
        <ecNumber evidence="3">3.5.1.100</ecNumber>
    </submittedName>
</protein>
<dbReference type="GO" id="GO:0033388">
    <property type="term" value="P:putrescine biosynthetic process from arginine"/>
    <property type="evidence" value="ECO:0007669"/>
    <property type="project" value="TreeGrafter"/>
</dbReference>
<dbReference type="InterPro" id="IPR050345">
    <property type="entry name" value="Aliph_Amidase/BUP"/>
</dbReference>
<evidence type="ECO:0000313" key="4">
    <source>
        <dbReference type="Proteomes" id="UP000184600"/>
    </source>
</evidence>
<dbReference type="Pfam" id="PF00795">
    <property type="entry name" value="CN_hydrolase"/>
    <property type="match status" value="1"/>
</dbReference>
<dbReference type="OrthoDB" id="9760188at2"/>
<dbReference type="STRING" id="1117707.VQ7734_02104"/>
<dbReference type="PANTHER" id="PTHR43674:SF2">
    <property type="entry name" value="BETA-UREIDOPROPIONASE"/>
    <property type="match status" value="1"/>
</dbReference>
<keyword evidence="1 3" id="KW-0378">Hydrolase</keyword>
<feature type="domain" description="CN hydrolase" evidence="2">
    <location>
        <begin position="4"/>
        <end position="246"/>
    </location>
</feature>
<dbReference type="EMBL" id="FRFG01000024">
    <property type="protein sequence ID" value="SHO56335.1"/>
    <property type="molecule type" value="Genomic_DNA"/>
</dbReference>
<dbReference type="InterPro" id="IPR003010">
    <property type="entry name" value="C-N_Hydrolase"/>
</dbReference>
<dbReference type="EC" id="3.5.1.100" evidence="3"/>
<dbReference type="GO" id="GO:0050126">
    <property type="term" value="F:N-carbamoylputrescine amidase activity"/>
    <property type="evidence" value="ECO:0007669"/>
    <property type="project" value="TreeGrafter"/>
</dbReference>
<sequence length="246" mass="26672">MQNFKIAVAQIPSVKGDIFQNIENHLNAIDIAARYKTSIIIFPELSLTGYEPQLASSLALTASDERLNPLAKSACENAIWIVAGAPLLSESGLHIGSLIFGPNGSISTYSKMNLHPGEDQYFVRGDEPKILKIQDQKVAIAICADANNPLHAKSYAENSATVYAAGVFVTDGGYNSDTQKMQEYAEEHDLLVVMANHNKPTGGWEPVGKSATWSKDGLLGVASKEKDSIILSHQANQTWKSQVIEM</sequence>
<gene>
    <name evidence="3" type="primary">ramA_1</name>
    <name evidence="3" type="ORF">VQ7734_02104</name>
</gene>
<dbReference type="PANTHER" id="PTHR43674">
    <property type="entry name" value="NITRILASE C965.09-RELATED"/>
    <property type="match status" value="1"/>
</dbReference>
<reference evidence="4" key="1">
    <citation type="submission" date="2016-12" db="EMBL/GenBank/DDBJ databases">
        <authorList>
            <person name="Rodrigo-Torres L."/>
            <person name="Arahal R.D."/>
            <person name="Lucena T."/>
        </authorList>
    </citation>
    <scope>NUCLEOTIDE SEQUENCE [LARGE SCALE GENOMIC DNA]</scope>
</reference>
<organism evidence="3 4">
    <name type="scientific">Vibrio quintilis</name>
    <dbReference type="NCBI Taxonomy" id="1117707"/>
    <lineage>
        <taxon>Bacteria</taxon>
        <taxon>Pseudomonadati</taxon>
        <taxon>Pseudomonadota</taxon>
        <taxon>Gammaproteobacteria</taxon>
        <taxon>Vibrionales</taxon>
        <taxon>Vibrionaceae</taxon>
        <taxon>Vibrio</taxon>
    </lineage>
</organism>
<dbReference type="Proteomes" id="UP000184600">
    <property type="component" value="Unassembled WGS sequence"/>
</dbReference>
<dbReference type="RefSeq" id="WP_073582211.1">
    <property type="nucleotide sequence ID" value="NZ_AP024898.1"/>
</dbReference>
<evidence type="ECO:0000259" key="2">
    <source>
        <dbReference type="PROSITE" id="PS50263"/>
    </source>
</evidence>
<proteinExistence type="predicted"/>
<dbReference type="AlphaFoldDB" id="A0A1M7YUR4"/>
<evidence type="ECO:0000313" key="3">
    <source>
        <dbReference type="EMBL" id="SHO56335.1"/>
    </source>
</evidence>
<dbReference type="Gene3D" id="3.60.110.10">
    <property type="entry name" value="Carbon-nitrogen hydrolase"/>
    <property type="match status" value="1"/>
</dbReference>
<dbReference type="InterPro" id="IPR036526">
    <property type="entry name" value="C-N_Hydrolase_sf"/>
</dbReference>
<dbReference type="PROSITE" id="PS50263">
    <property type="entry name" value="CN_HYDROLASE"/>
    <property type="match status" value="1"/>
</dbReference>
<evidence type="ECO:0000256" key="1">
    <source>
        <dbReference type="ARBA" id="ARBA00022801"/>
    </source>
</evidence>
<dbReference type="SUPFAM" id="SSF56317">
    <property type="entry name" value="Carbon-nitrogen hydrolase"/>
    <property type="match status" value="1"/>
</dbReference>
<dbReference type="CDD" id="cd07197">
    <property type="entry name" value="nitrilase"/>
    <property type="match status" value="1"/>
</dbReference>